<dbReference type="EMBL" id="PVNS01000006">
    <property type="protein sequence ID" value="PRO65860.1"/>
    <property type="molecule type" value="Genomic_DNA"/>
</dbReference>
<comment type="caution">
    <text evidence="1">The sequence shown here is derived from an EMBL/GenBank/DDBJ whole genome shotgun (WGS) entry which is preliminary data.</text>
</comment>
<gene>
    <name evidence="1" type="ORF">C6I21_08165</name>
</gene>
<dbReference type="Proteomes" id="UP000243650">
    <property type="component" value="Unassembled WGS sequence"/>
</dbReference>
<dbReference type="AlphaFoldDB" id="A0A2P6MHX8"/>
<reference evidence="1 2" key="1">
    <citation type="submission" date="2018-03" db="EMBL/GenBank/DDBJ databases">
        <title>Bacillus urumqiensis sp. nov., a moderately haloalkaliphilic bacterium isolated from a salt lake.</title>
        <authorList>
            <person name="Zhao B."/>
            <person name="Liao Z."/>
        </authorList>
    </citation>
    <scope>NUCLEOTIDE SEQUENCE [LARGE SCALE GENOMIC DNA]</scope>
    <source>
        <strain evidence="1 2">BZ-SZ-XJ18</strain>
    </source>
</reference>
<dbReference type="InterPro" id="IPR046484">
    <property type="entry name" value="DUF6577"/>
</dbReference>
<evidence type="ECO:0000313" key="1">
    <source>
        <dbReference type="EMBL" id="PRO65860.1"/>
    </source>
</evidence>
<dbReference type="OrthoDB" id="9815589at2"/>
<protein>
    <submittedName>
        <fullName evidence="1">Uncharacterized protein</fullName>
    </submittedName>
</protein>
<dbReference type="RefSeq" id="WP_105958956.1">
    <property type="nucleotide sequence ID" value="NZ_PVNS01000006.1"/>
</dbReference>
<name>A0A2P6MHX8_ALKUR</name>
<sequence length="249" mass="29824">MNDKFRVEQMKERFKNKSFTSQDLYQFYLKYEPKLKQNTFRWRIYTLKQAGIISSVKRGTYRLESKKAFSPLINLSLKRMYNKIKVNFPYIEVSIWETNWLADYMIHQPRTDNIIIEVDKEAVEAVFALFQETKSNVFLNPNKHDVETYLMTGKRNIVVKNLVVESPIQLQDKIYVPKIEKIIVDLFVDKDLFIMYQGQELANIYEAFFETYSINQSTLNRYATKRKVKERLIDFIIKQTSIDKNNIYI</sequence>
<accession>A0A2P6MHX8</accession>
<organism evidence="1 2">
    <name type="scientific">Alkalicoccus urumqiensis</name>
    <name type="common">Bacillus urumqiensis</name>
    <dbReference type="NCBI Taxonomy" id="1548213"/>
    <lineage>
        <taxon>Bacteria</taxon>
        <taxon>Bacillati</taxon>
        <taxon>Bacillota</taxon>
        <taxon>Bacilli</taxon>
        <taxon>Bacillales</taxon>
        <taxon>Bacillaceae</taxon>
        <taxon>Alkalicoccus</taxon>
    </lineage>
</organism>
<dbReference type="Pfam" id="PF20217">
    <property type="entry name" value="DUF6577"/>
    <property type="match status" value="1"/>
</dbReference>
<evidence type="ECO:0000313" key="2">
    <source>
        <dbReference type="Proteomes" id="UP000243650"/>
    </source>
</evidence>
<proteinExistence type="predicted"/>
<keyword evidence="2" id="KW-1185">Reference proteome</keyword>